<accession>A0A0F9GK50</accession>
<protein>
    <recommendedName>
        <fullName evidence="1">YopX protein domain-containing protein</fullName>
    </recommendedName>
</protein>
<dbReference type="AlphaFoldDB" id="A0A0F9GK50"/>
<proteinExistence type="predicted"/>
<evidence type="ECO:0000259" key="1">
    <source>
        <dbReference type="Pfam" id="PF09643"/>
    </source>
</evidence>
<feature type="domain" description="YopX protein" evidence="1">
    <location>
        <begin position="5"/>
        <end position="136"/>
    </location>
</feature>
<name>A0A0F9GK50_9ZZZZ</name>
<dbReference type="InterPro" id="IPR010024">
    <property type="entry name" value="CHP16711"/>
</dbReference>
<evidence type="ECO:0000313" key="2">
    <source>
        <dbReference type="EMBL" id="KKL99203.1"/>
    </source>
</evidence>
<dbReference type="SUPFAM" id="SSF159006">
    <property type="entry name" value="YopX-like"/>
    <property type="match status" value="1"/>
</dbReference>
<dbReference type="Gene3D" id="2.30.30.290">
    <property type="entry name" value="YopX-like domains"/>
    <property type="match status" value="1"/>
</dbReference>
<comment type="caution">
    <text evidence="2">The sequence shown here is derived from an EMBL/GenBank/DDBJ whole genome shotgun (WGS) entry which is preliminary data.</text>
</comment>
<gene>
    <name evidence="2" type="ORF">LCGC14_1816760</name>
</gene>
<dbReference type="Pfam" id="PF09643">
    <property type="entry name" value="YopX"/>
    <property type="match status" value="1"/>
</dbReference>
<dbReference type="EMBL" id="LAZR01017731">
    <property type="protein sequence ID" value="KKL99203.1"/>
    <property type="molecule type" value="Genomic_DNA"/>
</dbReference>
<dbReference type="InterPro" id="IPR023385">
    <property type="entry name" value="YopX-like_C"/>
</dbReference>
<organism evidence="2">
    <name type="scientific">marine sediment metagenome</name>
    <dbReference type="NCBI Taxonomy" id="412755"/>
    <lineage>
        <taxon>unclassified sequences</taxon>
        <taxon>metagenomes</taxon>
        <taxon>ecological metagenomes</taxon>
    </lineage>
</organism>
<dbReference type="InterPro" id="IPR019096">
    <property type="entry name" value="YopX_protein"/>
</dbReference>
<reference evidence="2" key="1">
    <citation type="journal article" date="2015" name="Nature">
        <title>Complex archaea that bridge the gap between prokaryotes and eukaryotes.</title>
        <authorList>
            <person name="Spang A."/>
            <person name="Saw J.H."/>
            <person name="Jorgensen S.L."/>
            <person name="Zaremba-Niedzwiedzka K."/>
            <person name="Martijn J."/>
            <person name="Lind A.E."/>
            <person name="van Eijk R."/>
            <person name="Schleper C."/>
            <person name="Guy L."/>
            <person name="Ettema T.J."/>
        </authorList>
    </citation>
    <scope>NUCLEOTIDE SEQUENCE</scope>
</reference>
<sequence length="138" mass="15859">MREIKFRAWDALSGEMLAPYCVISDYGIYWPMTRPVTSDSEKFVVMQYTGLKDKNGKEIYEGDIIRAGGTMVFSNHDVVKGMTRLVKKLDSGFTLVAKEEHEIPNLVSNTDNYTFWNVHRDLEVIGNIYENKELLKGE</sequence>
<dbReference type="NCBIfam" id="TIGR01671">
    <property type="entry name" value="phage_TIGR01671"/>
    <property type="match status" value="1"/>
</dbReference>